<sequence>MKAFDAAIEYPRKRASIACNFCRHRVQDVPAEILHRLNNLEALLEQQKDAIAQLTAQVASSPTSTQYSNPSCSPQSRYWDPSENHRSPIGFPPQQSRAYEVPFAIPLGHHTPTGSFFALDRIKNLIGEYPHDFFFRLEVKRPFDDFKGLGTPQSFDQIEPYRLQPHVIHPLVVQFLEHVHPFFPIIEETSVHALFDTFPASPKANVRTSLCLIILALGKVSLNSTTIFDIEAERGHSGVEYFASAWVNLSQGPQPDFSVDHMLPVALFYGSLYLRYIGRPLQAWQLIKRASDSVQFMITQLQATKTQEQRDILLRTAWGCYILECDDLAEFHHLSRSGIEIVVEQLGFPGFSISNNGSKSREVFLAMCSIRTILNRVQESSHSIPAQHANDATTSPQRHSIGSLEKICGEFDRQLETWFNYLPKAIKPNLDVAIAPDDPYDSYIRARYFATEHIICRPSLFLAAQSTTALPVYIFENCQKCVHSCREFIMATTYLLQKRTHSNWPRMQALLAAVFTLSIAKTTPSLEALVHDFDEIAKEAIQSIEPWARHFETADTIMGMMKTIRQKLRVSIQTI</sequence>
<dbReference type="InterPro" id="IPR053181">
    <property type="entry name" value="EcdB-like_regulator"/>
</dbReference>
<dbReference type="AlphaFoldDB" id="A0A9W4JPZ7"/>
<feature type="compositionally biased region" description="Polar residues" evidence="1">
    <location>
        <begin position="60"/>
        <end position="76"/>
    </location>
</feature>
<evidence type="ECO:0000256" key="1">
    <source>
        <dbReference type="SAM" id="MobiDB-lite"/>
    </source>
</evidence>
<reference evidence="2" key="1">
    <citation type="submission" date="2021-07" db="EMBL/GenBank/DDBJ databases">
        <authorList>
            <person name="Branca A.L. A."/>
        </authorList>
    </citation>
    <scope>NUCLEOTIDE SEQUENCE</scope>
</reference>
<gene>
    <name evidence="2" type="ORF">PSALAMII_LOCUS8981</name>
</gene>
<protein>
    <recommendedName>
        <fullName evidence="4">Transcription factor domain-containing protein</fullName>
    </recommendedName>
</protein>
<evidence type="ECO:0000313" key="2">
    <source>
        <dbReference type="EMBL" id="CAG8413810.1"/>
    </source>
</evidence>
<dbReference type="Proteomes" id="UP001152592">
    <property type="component" value="Unassembled WGS sequence"/>
</dbReference>
<dbReference type="EMBL" id="CAJVPD010000271">
    <property type="protein sequence ID" value="CAG8413810.1"/>
    <property type="molecule type" value="Genomic_DNA"/>
</dbReference>
<proteinExistence type="predicted"/>
<organism evidence="2 3">
    <name type="scientific">Penicillium salamii</name>
    <dbReference type="NCBI Taxonomy" id="1612424"/>
    <lineage>
        <taxon>Eukaryota</taxon>
        <taxon>Fungi</taxon>
        <taxon>Dikarya</taxon>
        <taxon>Ascomycota</taxon>
        <taxon>Pezizomycotina</taxon>
        <taxon>Eurotiomycetes</taxon>
        <taxon>Eurotiomycetidae</taxon>
        <taxon>Eurotiales</taxon>
        <taxon>Aspergillaceae</taxon>
        <taxon>Penicillium</taxon>
    </lineage>
</organism>
<evidence type="ECO:0000313" key="3">
    <source>
        <dbReference type="Proteomes" id="UP001152592"/>
    </source>
</evidence>
<comment type="caution">
    <text evidence="2">The sequence shown here is derived from an EMBL/GenBank/DDBJ whole genome shotgun (WGS) entry which is preliminary data.</text>
</comment>
<accession>A0A9W4JPZ7</accession>
<dbReference type="PANTHER" id="PTHR47785">
    <property type="entry name" value="ZN(II)2CYS6 TRANSCRIPTION FACTOR (EUROFUNG)-RELATED-RELATED"/>
    <property type="match status" value="1"/>
</dbReference>
<dbReference type="OrthoDB" id="445007at2759"/>
<name>A0A9W4JPZ7_9EURO</name>
<evidence type="ECO:0008006" key="4">
    <source>
        <dbReference type="Google" id="ProtNLM"/>
    </source>
</evidence>
<dbReference type="CDD" id="cd12148">
    <property type="entry name" value="fungal_TF_MHR"/>
    <property type="match status" value="1"/>
</dbReference>
<feature type="region of interest" description="Disordered" evidence="1">
    <location>
        <begin position="60"/>
        <end position="84"/>
    </location>
</feature>